<feature type="modified residue" description="4-aspartylphosphate" evidence="6">
    <location>
        <position position="600"/>
    </location>
</feature>
<reference evidence="11 12" key="1">
    <citation type="submission" date="2015-05" db="EMBL/GenBank/DDBJ databases">
        <title>Genome sequencing and analysis of members of genus Stenotrophomonas.</title>
        <authorList>
            <person name="Patil P.P."/>
            <person name="Midha S."/>
            <person name="Patil P.B."/>
        </authorList>
    </citation>
    <scope>NUCLEOTIDE SEQUENCE [LARGE SCALE GENOMIC DNA]</scope>
    <source>
        <strain evidence="11 12">DSM 12575</strain>
    </source>
</reference>
<dbReference type="Gene3D" id="3.40.50.2300">
    <property type="match status" value="1"/>
</dbReference>
<dbReference type="InterPro" id="IPR036890">
    <property type="entry name" value="HATPase_C_sf"/>
</dbReference>
<evidence type="ECO:0000256" key="2">
    <source>
        <dbReference type="ARBA" id="ARBA00012438"/>
    </source>
</evidence>
<evidence type="ECO:0000256" key="5">
    <source>
        <dbReference type="ARBA" id="ARBA00022777"/>
    </source>
</evidence>
<dbReference type="InterPro" id="IPR035965">
    <property type="entry name" value="PAS-like_dom_sf"/>
</dbReference>
<dbReference type="RefSeq" id="WP_055770575.1">
    <property type="nucleotide sequence ID" value="NZ_LDJG01000005.1"/>
</dbReference>
<gene>
    <name evidence="11" type="ORF">ABB22_04155</name>
</gene>
<dbReference type="InterPro" id="IPR011006">
    <property type="entry name" value="CheY-like_superfamily"/>
</dbReference>
<evidence type="ECO:0000256" key="1">
    <source>
        <dbReference type="ARBA" id="ARBA00000085"/>
    </source>
</evidence>
<dbReference type="CDD" id="cd00082">
    <property type="entry name" value="HisKA"/>
    <property type="match status" value="1"/>
</dbReference>
<dbReference type="CDD" id="cd16922">
    <property type="entry name" value="HATPase_EvgS-ArcB-TorS-like"/>
    <property type="match status" value="1"/>
</dbReference>
<dbReference type="PRINTS" id="PR00344">
    <property type="entry name" value="BCTRLSENSOR"/>
</dbReference>
<dbReference type="InterPro" id="IPR003661">
    <property type="entry name" value="HisK_dim/P_dom"/>
</dbReference>
<keyword evidence="4" id="KW-0808">Transferase</keyword>
<name>A0ABR5NME8_9GAMM</name>
<dbReference type="PANTHER" id="PTHR43047:SF72">
    <property type="entry name" value="OSMOSENSING HISTIDINE PROTEIN KINASE SLN1"/>
    <property type="match status" value="1"/>
</dbReference>
<dbReference type="Pfam" id="PF00512">
    <property type="entry name" value="HisKA"/>
    <property type="match status" value="1"/>
</dbReference>
<dbReference type="PANTHER" id="PTHR43047">
    <property type="entry name" value="TWO-COMPONENT HISTIDINE PROTEIN KINASE"/>
    <property type="match status" value="1"/>
</dbReference>
<dbReference type="Gene3D" id="1.10.287.130">
    <property type="match status" value="1"/>
</dbReference>
<evidence type="ECO:0000259" key="7">
    <source>
        <dbReference type="PROSITE" id="PS50109"/>
    </source>
</evidence>
<dbReference type="SMART" id="SM00086">
    <property type="entry name" value="PAC"/>
    <property type="match status" value="1"/>
</dbReference>
<dbReference type="InterPro" id="IPR001610">
    <property type="entry name" value="PAC"/>
</dbReference>
<dbReference type="NCBIfam" id="TIGR00229">
    <property type="entry name" value="sensory_box"/>
    <property type="match status" value="1"/>
</dbReference>
<dbReference type="Gene3D" id="3.30.565.10">
    <property type="entry name" value="Histidine kinase-like ATPase, C-terminal domain"/>
    <property type="match status" value="1"/>
</dbReference>
<dbReference type="SUPFAM" id="SSF55874">
    <property type="entry name" value="ATPase domain of HSP90 chaperone/DNA topoisomerase II/histidine kinase"/>
    <property type="match status" value="1"/>
</dbReference>
<dbReference type="InterPro" id="IPR000014">
    <property type="entry name" value="PAS"/>
</dbReference>
<dbReference type="InterPro" id="IPR004358">
    <property type="entry name" value="Sig_transdc_His_kin-like_C"/>
</dbReference>
<dbReference type="EMBL" id="LDJG01000005">
    <property type="protein sequence ID" value="KRG59306.1"/>
    <property type="molecule type" value="Genomic_DNA"/>
</dbReference>
<evidence type="ECO:0000313" key="12">
    <source>
        <dbReference type="Proteomes" id="UP000050902"/>
    </source>
</evidence>
<organism evidence="11 12">
    <name type="scientific">Stenotrophomonas nitritireducens</name>
    <dbReference type="NCBI Taxonomy" id="83617"/>
    <lineage>
        <taxon>Bacteria</taxon>
        <taxon>Pseudomonadati</taxon>
        <taxon>Pseudomonadota</taxon>
        <taxon>Gammaproteobacteria</taxon>
        <taxon>Lysobacterales</taxon>
        <taxon>Lysobacteraceae</taxon>
        <taxon>Stenotrophomonas</taxon>
    </lineage>
</organism>
<dbReference type="SMART" id="SM00091">
    <property type="entry name" value="PAS"/>
    <property type="match status" value="1"/>
</dbReference>
<dbReference type="InterPro" id="IPR001789">
    <property type="entry name" value="Sig_transdc_resp-reg_receiver"/>
</dbReference>
<keyword evidence="3 6" id="KW-0597">Phosphoprotein</keyword>
<evidence type="ECO:0000256" key="4">
    <source>
        <dbReference type="ARBA" id="ARBA00022679"/>
    </source>
</evidence>
<dbReference type="SUPFAM" id="SSF47384">
    <property type="entry name" value="Homodimeric domain of signal transducing histidine kinase"/>
    <property type="match status" value="1"/>
</dbReference>
<evidence type="ECO:0000256" key="6">
    <source>
        <dbReference type="PROSITE-ProRule" id="PRU00169"/>
    </source>
</evidence>
<feature type="domain" description="Response regulatory" evidence="8">
    <location>
        <begin position="548"/>
        <end position="669"/>
    </location>
</feature>
<feature type="domain" description="Histidine kinase" evidence="7">
    <location>
        <begin position="300"/>
        <end position="518"/>
    </location>
</feature>
<dbReference type="EC" id="2.7.13.3" evidence="2"/>
<dbReference type="InterPro" id="IPR013656">
    <property type="entry name" value="PAS_4"/>
</dbReference>
<dbReference type="InterPro" id="IPR005467">
    <property type="entry name" value="His_kinase_dom"/>
</dbReference>
<evidence type="ECO:0000256" key="3">
    <source>
        <dbReference type="ARBA" id="ARBA00022553"/>
    </source>
</evidence>
<dbReference type="SUPFAM" id="SSF52172">
    <property type="entry name" value="CheY-like"/>
    <property type="match status" value="1"/>
</dbReference>
<dbReference type="Proteomes" id="UP000050902">
    <property type="component" value="Unassembled WGS sequence"/>
</dbReference>
<dbReference type="Pfam" id="PF00072">
    <property type="entry name" value="Response_reg"/>
    <property type="match status" value="1"/>
</dbReference>
<dbReference type="PROSITE" id="PS50109">
    <property type="entry name" value="HIS_KIN"/>
    <property type="match status" value="1"/>
</dbReference>
<dbReference type="SUPFAM" id="SSF55785">
    <property type="entry name" value="PYP-like sensor domain (PAS domain)"/>
    <property type="match status" value="2"/>
</dbReference>
<protein>
    <recommendedName>
        <fullName evidence="2">histidine kinase</fullName>
        <ecNumber evidence="2">2.7.13.3</ecNumber>
    </recommendedName>
</protein>
<evidence type="ECO:0000259" key="10">
    <source>
        <dbReference type="PROSITE" id="PS50113"/>
    </source>
</evidence>
<dbReference type="InterPro" id="IPR000700">
    <property type="entry name" value="PAS-assoc_C"/>
</dbReference>
<evidence type="ECO:0000259" key="9">
    <source>
        <dbReference type="PROSITE" id="PS50112"/>
    </source>
</evidence>
<evidence type="ECO:0000259" key="8">
    <source>
        <dbReference type="PROSITE" id="PS50110"/>
    </source>
</evidence>
<dbReference type="SMART" id="SM00388">
    <property type="entry name" value="HisKA"/>
    <property type="match status" value="1"/>
</dbReference>
<sequence>MHPPELEPFVPPPAPPVAAGLDSSLLYQEVFEAVGTGFCVIEVLFDEARAVDFVHCRVNAAFGRITGLADVIGRRATEVLPGLDEYWFRVFGRVVGEGMPVQFERYLPQLGRWYSVEAVRLGPAAARRVAVLFFDISRRKQIETDLAESEARFSALADGLPMPVWVLDDLGHVRFVNNAFGSFFGLDGDHCFGPRWWEGLLHPEDLKVFEYALAEALSNERDLHLSARLRRHDGQWRWLEMNAAPRFSADGRFIGLAGNSPDITERREIEMAREELLEAERAARNTAEGMARVKDEFLATLSHELRTPLTTILGWSELLLQRMEADHPMRRGVEVIASSAMAQKRLMSDMLDLSSMLLGKVQLEVEVLDLAEQVREAVRLQELVAQGKAQALVVDVPQAPCPVLGDATRLQQVLWNLLANAIKFTPVEGRVEVVLRQEDGHYVMDVRDNGDGIAPEFLAHLFSRFSQADGTTTRRHGGLGLGLAIVQQLAELHGGSVSAQSAGAGQGATFSVRLPVYRVESAGRPRRMVQRVAAGEQVVTAHALAGTRILAVEDQPDVLAYLRRVLEEQGATVVAAASAAEALELLDLRGHAAFDVLVSDVGMPGMDGYGLVRTLRETMGVSAAELPAVAVTALARGDDRRRALAAGFQKHVAKPYSVAQLVGAIREACSRG</sequence>
<dbReference type="InterPro" id="IPR003594">
    <property type="entry name" value="HATPase_dom"/>
</dbReference>
<proteinExistence type="predicted"/>
<dbReference type="SMART" id="SM00387">
    <property type="entry name" value="HATPase_c"/>
    <property type="match status" value="1"/>
</dbReference>
<comment type="caution">
    <text evidence="11">The sequence shown here is derived from an EMBL/GenBank/DDBJ whole genome shotgun (WGS) entry which is preliminary data.</text>
</comment>
<evidence type="ECO:0000313" key="11">
    <source>
        <dbReference type="EMBL" id="KRG59306.1"/>
    </source>
</evidence>
<dbReference type="PROSITE" id="PS50110">
    <property type="entry name" value="RESPONSE_REGULATORY"/>
    <property type="match status" value="1"/>
</dbReference>
<dbReference type="Pfam" id="PF02518">
    <property type="entry name" value="HATPase_c"/>
    <property type="match status" value="1"/>
</dbReference>
<dbReference type="PROSITE" id="PS50112">
    <property type="entry name" value="PAS"/>
    <property type="match status" value="1"/>
</dbReference>
<dbReference type="InterPro" id="IPR036097">
    <property type="entry name" value="HisK_dim/P_sf"/>
</dbReference>
<dbReference type="Pfam" id="PF08448">
    <property type="entry name" value="PAS_4"/>
    <property type="match status" value="1"/>
</dbReference>
<feature type="domain" description="PAC" evidence="10">
    <location>
        <begin position="223"/>
        <end position="275"/>
    </location>
</feature>
<dbReference type="SMART" id="SM00448">
    <property type="entry name" value="REC"/>
    <property type="match status" value="1"/>
</dbReference>
<dbReference type="GO" id="GO:0016301">
    <property type="term" value="F:kinase activity"/>
    <property type="evidence" value="ECO:0007669"/>
    <property type="project" value="UniProtKB-KW"/>
</dbReference>
<keyword evidence="12" id="KW-1185">Reference proteome</keyword>
<dbReference type="Gene3D" id="3.30.450.20">
    <property type="entry name" value="PAS domain"/>
    <property type="match status" value="2"/>
</dbReference>
<comment type="catalytic activity">
    <reaction evidence="1">
        <text>ATP + protein L-histidine = ADP + protein N-phospho-L-histidine.</text>
        <dbReference type="EC" id="2.7.13.3"/>
    </reaction>
</comment>
<accession>A0ABR5NME8</accession>
<dbReference type="PROSITE" id="PS50113">
    <property type="entry name" value="PAC"/>
    <property type="match status" value="1"/>
</dbReference>
<keyword evidence="5 11" id="KW-0418">Kinase</keyword>
<feature type="domain" description="PAS" evidence="9">
    <location>
        <begin position="149"/>
        <end position="220"/>
    </location>
</feature>
<dbReference type="CDD" id="cd00130">
    <property type="entry name" value="PAS"/>
    <property type="match status" value="1"/>
</dbReference>